<dbReference type="PROSITE" id="PS50888">
    <property type="entry name" value="BHLH"/>
    <property type="match status" value="1"/>
</dbReference>
<keyword evidence="3" id="KW-0812">Transmembrane</keyword>
<evidence type="ECO:0000313" key="6">
    <source>
        <dbReference type="Proteomes" id="UP000800092"/>
    </source>
</evidence>
<dbReference type="SUPFAM" id="SSF47459">
    <property type="entry name" value="HLH, helix-loop-helix DNA-binding domain"/>
    <property type="match status" value="1"/>
</dbReference>
<dbReference type="Proteomes" id="UP000800092">
    <property type="component" value="Unassembled WGS sequence"/>
</dbReference>
<organism evidence="5 6">
    <name type="scientific">Viridothelium virens</name>
    <name type="common">Speckled blister lichen</name>
    <name type="synonym">Trypethelium virens</name>
    <dbReference type="NCBI Taxonomy" id="1048519"/>
    <lineage>
        <taxon>Eukaryota</taxon>
        <taxon>Fungi</taxon>
        <taxon>Dikarya</taxon>
        <taxon>Ascomycota</taxon>
        <taxon>Pezizomycotina</taxon>
        <taxon>Dothideomycetes</taxon>
        <taxon>Dothideomycetes incertae sedis</taxon>
        <taxon>Trypetheliales</taxon>
        <taxon>Trypetheliaceae</taxon>
        <taxon>Viridothelium</taxon>
    </lineage>
</organism>
<dbReference type="PANTHER" id="PTHR47336:SF2">
    <property type="entry name" value="TRANSCRIPTION FACTOR HMS1-RELATED"/>
    <property type="match status" value="1"/>
</dbReference>
<keyword evidence="3" id="KW-0472">Membrane</keyword>
<dbReference type="Pfam" id="PF09427">
    <property type="entry name" value="DUF2014"/>
    <property type="match status" value="1"/>
</dbReference>
<dbReference type="OrthoDB" id="2133190at2759"/>
<dbReference type="InterPro" id="IPR019006">
    <property type="entry name" value="Sre1_C"/>
</dbReference>
<gene>
    <name evidence="5" type="ORF">EV356DRAFT_523905</name>
</gene>
<keyword evidence="1" id="KW-0175">Coiled coil</keyword>
<dbReference type="PANTHER" id="PTHR47336">
    <property type="entry name" value="TRANSCRIPTION FACTOR HMS1-RELATED"/>
    <property type="match status" value="1"/>
</dbReference>
<keyword evidence="6" id="KW-1185">Reference proteome</keyword>
<evidence type="ECO:0000256" key="3">
    <source>
        <dbReference type="SAM" id="Phobius"/>
    </source>
</evidence>
<evidence type="ECO:0000256" key="1">
    <source>
        <dbReference type="SAM" id="Coils"/>
    </source>
</evidence>
<protein>
    <recommendedName>
        <fullName evidence="4">BHLH domain-containing protein</fullName>
    </recommendedName>
</protein>
<feature type="region of interest" description="Disordered" evidence="2">
    <location>
        <begin position="987"/>
        <end position="1008"/>
    </location>
</feature>
<proteinExistence type="predicted"/>
<evidence type="ECO:0000256" key="2">
    <source>
        <dbReference type="SAM" id="MobiDB-lite"/>
    </source>
</evidence>
<dbReference type="CDD" id="cd11399">
    <property type="entry name" value="bHLHzip_scHMS1_like"/>
    <property type="match status" value="1"/>
</dbReference>
<feature type="compositionally biased region" description="Polar residues" evidence="2">
    <location>
        <begin position="60"/>
        <end position="72"/>
    </location>
</feature>
<dbReference type="InterPro" id="IPR052099">
    <property type="entry name" value="Regulatory_TF_Diverse"/>
</dbReference>
<sequence length="1008" mass="109051">MDGSGDTPFQPRARQNPWSATTTSGPALHNGSAVVGDGINGDNEWDQWMRWDPLSPALSPHQQPPQYGQKDYNSCFQERANGMLYPNSNGVMFEEGLRPKLENANEPVDMSSIQATGRNPFRFGTPSSMKATFDFNNPATSPFGNAQRINELSHSSPSNIIAWPSTATNGHIPSEIPGCGSSSSPDPMPASGENPRKRKSSTDEDNGDSPPNLDQANAPVKKTAHNMIEKRYRTNLNDKIAALRDSVPSLRVMSKGSTGDGIGDEAEDLEGLTPAHKLNKATVLSKATEYINHLEKRNKKLNDEVKALKVRLQASEKLILTGAMTVNPSVRSPHSDVSPGSMHPNQQVLSPTATGPAMDPASGARLQSVTEGMIPVPENIRRLHQAQQQQHFEPRQASYPLYGQSARAVAPESLAFGAHRRGNALMSRLMVGSLAGLMIVEGFSSRSQRASDRGQPDKGLSAVPLEPLRHVARSIGSATSFDDTHSRSGLFTIIKAGLLIFCLVYLFSSLINDFSKRKPKASTAPVNLSAAPSLAAPVEVRRKAWLTAIQTVWVPRHSFLLEAAALGLKMLKLSTRKLIGWHGYALLTGQTKDDEDARIKAWEIALDAQLTGGDAEISKSRLLLTLMASGTLPDSPARLMLKALHIRVFLWEVANAGYGSWFLFEEITAQLARRYWDAAKREHNLLKRVPNDSKDSTGALASHLASLLEMDCDDVLVDSIIQRAYNLAWNRPSAEDTHSEGTMDSVVEDFAIASPLDALAAWWSSLVLNKVILNFLETPDAEAEGASPELELAVRAAPPRSGASARALAAKSILDDNHRDANISAACEALPATPPSPTLQPTKASSTSAPIPLVNLVSDAPITFDVHISLTFSKCIWLVSDLAGLSTDARNSAVAMVNRSAFPHSQCTLLSVVAAIRLLRTFLRDPALTAETRQGLENLACALRFWIGGEAGRKSGLSSNATGKLVDECLGMIKQLAGVREVMEEDEDDGYFSASDHERDRRSPVGVC</sequence>
<reference evidence="5" key="1">
    <citation type="journal article" date="2020" name="Stud. Mycol.">
        <title>101 Dothideomycetes genomes: a test case for predicting lifestyles and emergence of pathogens.</title>
        <authorList>
            <person name="Haridas S."/>
            <person name="Albert R."/>
            <person name="Binder M."/>
            <person name="Bloem J."/>
            <person name="Labutti K."/>
            <person name="Salamov A."/>
            <person name="Andreopoulos B."/>
            <person name="Baker S."/>
            <person name="Barry K."/>
            <person name="Bills G."/>
            <person name="Bluhm B."/>
            <person name="Cannon C."/>
            <person name="Castanera R."/>
            <person name="Culley D."/>
            <person name="Daum C."/>
            <person name="Ezra D."/>
            <person name="Gonzalez J."/>
            <person name="Henrissat B."/>
            <person name="Kuo A."/>
            <person name="Liang C."/>
            <person name="Lipzen A."/>
            <person name="Lutzoni F."/>
            <person name="Magnuson J."/>
            <person name="Mondo S."/>
            <person name="Nolan M."/>
            <person name="Ohm R."/>
            <person name="Pangilinan J."/>
            <person name="Park H.-J."/>
            <person name="Ramirez L."/>
            <person name="Alfaro M."/>
            <person name="Sun H."/>
            <person name="Tritt A."/>
            <person name="Yoshinaga Y."/>
            <person name="Zwiers L.-H."/>
            <person name="Turgeon B."/>
            <person name="Goodwin S."/>
            <person name="Spatafora J."/>
            <person name="Crous P."/>
            <person name="Grigoriev I."/>
        </authorList>
    </citation>
    <scope>NUCLEOTIDE SEQUENCE</scope>
    <source>
        <strain evidence="5">Tuck. ex Michener</strain>
    </source>
</reference>
<feature type="region of interest" description="Disordered" evidence="2">
    <location>
        <begin position="327"/>
        <end position="363"/>
    </location>
</feature>
<name>A0A6A6HMZ2_VIRVR</name>
<accession>A0A6A6HMZ2</accession>
<dbReference type="GO" id="GO:0046983">
    <property type="term" value="F:protein dimerization activity"/>
    <property type="evidence" value="ECO:0007669"/>
    <property type="project" value="InterPro"/>
</dbReference>
<feature type="transmembrane region" description="Helical" evidence="3">
    <location>
        <begin position="489"/>
        <end position="511"/>
    </location>
</feature>
<feature type="compositionally biased region" description="Polar residues" evidence="2">
    <location>
        <begin position="160"/>
        <end position="171"/>
    </location>
</feature>
<dbReference type="Pfam" id="PF00010">
    <property type="entry name" value="HLH"/>
    <property type="match status" value="1"/>
</dbReference>
<dbReference type="EMBL" id="ML991773">
    <property type="protein sequence ID" value="KAF2239229.1"/>
    <property type="molecule type" value="Genomic_DNA"/>
</dbReference>
<keyword evidence="3" id="KW-1133">Transmembrane helix</keyword>
<dbReference type="GO" id="GO:0045944">
    <property type="term" value="P:positive regulation of transcription by RNA polymerase II"/>
    <property type="evidence" value="ECO:0007669"/>
    <property type="project" value="InterPro"/>
</dbReference>
<feature type="region of interest" description="Disordered" evidence="2">
    <location>
        <begin position="1"/>
        <end position="41"/>
    </location>
</feature>
<feature type="coiled-coil region" evidence="1">
    <location>
        <begin position="284"/>
        <end position="318"/>
    </location>
</feature>
<feature type="region of interest" description="Disordered" evidence="2">
    <location>
        <begin position="160"/>
        <end position="220"/>
    </location>
</feature>
<evidence type="ECO:0000259" key="4">
    <source>
        <dbReference type="PROSITE" id="PS50888"/>
    </source>
</evidence>
<evidence type="ECO:0000313" key="5">
    <source>
        <dbReference type="EMBL" id="KAF2239229.1"/>
    </source>
</evidence>
<feature type="compositionally biased region" description="Polar residues" evidence="2">
    <location>
        <begin position="343"/>
        <end position="353"/>
    </location>
</feature>
<dbReference type="GO" id="GO:0032933">
    <property type="term" value="P:SREBP signaling pathway"/>
    <property type="evidence" value="ECO:0007669"/>
    <property type="project" value="InterPro"/>
</dbReference>
<feature type="region of interest" description="Disordered" evidence="2">
    <location>
        <begin position="53"/>
        <end position="72"/>
    </location>
</feature>
<feature type="compositionally biased region" description="Polar residues" evidence="2">
    <location>
        <begin position="16"/>
        <end position="25"/>
    </location>
</feature>
<dbReference type="SMART" id="SM00353">
    <property type="entry name" value="HLH"/>
    <property type="match status" value="1"/>
</dbReference>
<dbReference type="InterPro" id="IPR011598">
    <property type="entry name" value="bHLH_dom"/>
</dbReference>
<feature type="domain" description="BHLH" evidence="4">
    <location>
        <begin position="220"/>
        <end position="294"/>
    </location>
</feature>
<dbReference type="Gene3D" id="4.10.280.10">
    <property type="entry name" value="Helix-loop-helix DNA-binding domain"/>
    <property type="match status" value="1"/>
</dbReference>
<dbReference type="AlphaFoldDB" id="A0A6A6HMZ2"/>
<dbReference type="InterPro" id="IPR036638">
    <property type="entry name" value="HLH_DNA-bd_sf"/>
</dbReference>
<feature type="compositionally biased region" description="Basic and acidic residues" evidence="2">
    <location>
        <begin position="995"/>
        <end position="1008"/>
    </location>
</feature>